<protein>
    <submittedName>
        <fullName evidence="1">DUF2384 domain-containing protein</fullName>
    </submittedName>
</protein>
<organism evidence="1 2">
    <name type="scientific">Pectobacterium quasiaquaticum</name>
    <dbReference type="NCBI Taxonomy" id="2774015"/>
    <lineage>
        <taxon>Bacteria</taxon>
        <taxon>Pseudomonadati</taxon>
        <taxon>Pseudomonadota</taxon>
        <taxon>Gammaproteobacteria</taxon>
        <taxon>Enterobacterales</taxon>
        <taxon>Pectobacteriaceae</taxon>
        <taxon>Pectobacterium</taxon>
    </lineage>
</organism>
<dbReference type="EMBL" id="CP065177">
    <property type="protein sequence ID" value="URG50851.1"/>
    <property type="molecule type" value="Genomic_DNA"/>
</dbReference>
<dbReference type="KEGG" id="pqu:IG609_010280"/>
<name>A0A9Q2EQZ3_9GAMM</name>
<dbReference type="RefSeq" id="WP_193399118.1">
    <property type="nucleotide sequence ID" value="NZ_CP065177.1"/>
</dbReference>
<reference evidence="1 2" key="1">
    <citation type="journal article" date="2021" name="Int. J. Syst. Evol. Microbiol.">
        <title>&lt;i&gt;Pectobacterium quasiaquaticum&lt;/i&gt; sp. nov., isolated from waterways.</title>
        <authorList>
            <person name="Ben Moussa H."/>
            <person name="Pedron J."/>
            <person name="Bertrand C."/>
            <person name="Hecquet A."/>
            <person name="Barny M.A."/>
        </authorList>
    </citation>
    <scope>NUCLEOTIDE SEQUENCE [LARGE SCALE GENOMIC DNA]</scope>
    <source>
        <strain evidence="1 2">A477-S1-J17</strain>
    </source>
</reference>
<keyword evidence="2" id="KW-1185">Reference proteome</keyword>
<dbReference type="Proteomes" id="UP000806577">
    <property type="component" value="Chromosome"/>
</dbReference>
<evidence type="ECO:0000313" key="1">
    <source>
        <dbReference type="EMBL" id="URG50851.1"/>
    </source>
</evidence>
<dbReference type="Pfam" id="PF09722">
    <property type="entry name" value="Xre_MbcA_ParS_C"/>
    <property type="match status" value="1"/>
</dbReference>
<sequence length="107" mass="12143">MKNSGRNSTMVDIVSLKKMTPIQRKIHKMTLLKTSFDDACKKNTLRSSLISERAIELFEGDADLAKKWLAEPNRALEWIYPNEMLSLPSGIDAVLKLITQLQHGVYP</sequence>
<dbReference type="AlphaFoldDB" id="A0A9Q2EQZ3"/>
<gene>
    <name evidence="1" type="ORF">IG609_010280</name>
</gene>
<dbReference type="InterPro" id="IPR024467">
    <property type="entry name" value="Xre/MbcA/ParS-like_toxin-bd"/>
</dbReference>
<evidence type="ECO:0000313" key="2">
    <source>
        <dbReference type="Proteomes" id="UP000806577"/>
    </source>
</evidence>
<accession>A0A9Q2EQZ3</accession>
<proteinExistence type="predicted"/>